<keyword evidence="3" id="KW-1185">Reference proteome</keyword>
<evidence type="ECO:0000313" key="2">
    <source>
        <dbReference type="EMBL" id="CAH2241107.1"/>
    </source>
</evidence>
<gene>
    <name evidence="2" type="primary">jg13162</name>
    <name evidence="2" type="ORF">PAEG_LOCUS17570</name>
</gene>
<feature type="region of interest" description="Disordered" evidence="1">
    <location>
        <begin position="1"/>
        <end position="23"/>
    </location>
</feature>
<protein>
    <submittedName>
        <fullName evidence="2">Jg13162 protein</fullName>
    </submittedName>
</protein>
<comment type="caution">
    <text evidence="2">The sequence shown here is derived from an EMBL/GenBank/DDBJ whole genome shotgun (WGS) entry which is preliminary data.</text>
</comment>
<accession>A0A8S4RTA1</accession>
<reference evidence="2" key="1">
    <citation type="submission" date="2022-03" db="EMBL/GenBank/DDBJ databases">
        <authorList>
            <person name="Lindestad O."/>
        </authorList>
    </citation>
    <scope>NUCLEOTIDE SEQUENCE</scope>
</reference>
<name>A0A8S4RTA1_9NEOP</name>
<dbReference type="EMBL" id="CAKXAJ010025571">
    <property type="protein sequence ID" value="CAH2241107.1"/>
    <property type="molecule type" value="Genomic_DNA"/>
</dbReference>
<proteinExistence type="predicted"/>
<evidence type="ECO:0000313" key="3">
    <source>
        <dbReference type="Proteomes" id="UP000838756"/>
    </source>
</evidence>
<dbReference type="AlphaFoldDB" id="A0A8S4RTA1"/>
<dbReference type="Proteomes" id="UP000838756">
    <property type="component" value="Unassembled WGS sequence"/>
</dbReference>
<sequence length="90" mass="9899">MVALGKSPIRWSSAPHSGGDHRRGPLAVLRSACHIVLKHKRAGKRCWQISARQLLSAGSYWASYLSLNTLYCLRDIEIPASSGSPSNRLE</sequence>
<organism evidence="2 3">
    <name type="scientific">Pararge aegeria aegeria</name>
    <dbReference type="NCBI Taxonomy" id="348720"/>
    <lineage>
        <taxon>Eukaryota</taxon>
        <taxon>Metazoa</taxon>
        <taxon>Ecdysozoa</taxon>
        <taxon>Arthropoda</taxon>
        <taxon>Hexapoda</taxon>
        <taxon>Insecta</taxon>
        <taxon>Pterygota</taxon>
        <taxon>Neoptera</taxon>
        <taxon>Endopterygota</taxon>
        <taxon>Lepidoptera</taxon>
        <taxon>Glossata</taxon>
        <taxon>Ditrysia</taxon>
        <taxon>Papilionoidea</taxon>
        <taxon>Nymphalidae</taxon>
        <taxon>Satyrinae</taxon>
        <taxon>Satyrini</taxon>
        <taxon>Parargina</taxon>
        <taxon>Pararge</taxon>
    </lineage>
</organism>
<evidence type="ECO:0000256" key="1">
    <source>
        <dbReference type="SAM" id="MobiDB-lite"/>
    </source>
</evidence>